<evidence type="ECO:0000313" key="2">
    <source>
        <dbReference type="Proteomes" id="UP000240258"/>
    </source>
</evidence>
<dbReference type="RefSeq" id="WP_005885697.1">
    <property type="nucleotide sequence ID" value="NZ_CAXSWX010000004.1"/>
</dbReference>
<dbReference type="GeneID" id="62763634"/>
<accession>A0ABN5J9J9</accession>
<evidence type="ECO:0000313" key="1">
    <source>
        <dbReference type="EMBL" id="AVQ19197.1"/>
    </source>
</evidence>
<name>A0ABN5J9J9_FUSMR</name>
<keyword evidence="2" id="KW-1185">Reference proteome</keyword>
<organism evidence="1 2">
    <name type="scientific">Fusobacterium mortiferum ATCC 9817</name>
    <dbReference type="NCBI Taxonomy" id="469616"/>
    <lineage>
        <taxon>Bacteria</taxon>
        <taxon>Fusobacteriati</taxon>
        <taxon>Fusobacteriota</taxon>
        <taxon>Fusobacteriia</taxon>
        <taxon>Fusobacteriales</taxon>
        <taxon>Fusobacteriaceae</taxon>
        <taxon>Fusobacterium</taxon>
    </lineage>
</organism>
<sequence>MEDKKKVGRPTGINKSVKYLGYKYTPEEHQKMVEALEKYKAKHNCTTSKALYEIILNSIK</sequence>
<dbReference type="Proteomes" id="UP000240258">
    <property type="component" value="Chromosome"/>
</dbReference>
<protein>
    <submittedName>
        <fullName evidence="1">Uncharacterized protein</fullName>
    </submittedName>
</protein>
<gene>
    <name evidence="1" type="ORF">C4N19_08850</name>
</gene>
<dbReference type="EMBL" id="CP028102">
    <property type="protein sequence ID" value="AVQ19197.1"/>
    <property type="molecule type" value="Genomic_DNA"/>
</dbReference>
<reference evidence="2" key="1">
    <citation type="journal article" date="2018" name="MSphere">
        <title>Fusobacterium Genomics Using MinION and Illumina Sequencing Enables Genome Completion and Correction.</title>
        <authorList>
            <person name="Todd S.M."/>
            <person name="Settlage R.E."/>
            <person name="Lahmers K.K."/>
            <person name="Slade D.J."/>
        </authorList>
    </citation>
    <scope>NUCLEOTIDE SEQUENCE [LARGE SCALE GENOMIC DNA]</scope>
    <source>
        <strain evidence="2">ATCC 9817</strain>
    </source>
</reference>
<proteinExistence type="predicted"/>